<evidence type="ECO:0000256" key="4">
    <source>
        <dbReference type="ARBA" id="ARBA00022801"/>
    </source>
</evidence>
<reference evidence="8 9" key="1">
    <citation type="journal article" date="2007" name="Nature">
        <title>Evolution of genes and genomes on the Drosophila phylogeny.</title>
        <authorList>
            <consortium name="Drosophila 12 Genomes Consortium"/>
            <person name="Clark A.G."/>
            <person name="Eisen M.B."/>
            <person name="Smith D.R."/>
            <person name="Bergman C.M."/>
            <person name="Oliver B."/>
            <person name="Markow T.A."/>
            <person name="Kaufman T.C."/>
            <person name="Kellis M."/>
            <person name="Gelbart W."/>
            <person name="Iyer V.N."/>
            <person name="Pollard D.A."/>
            <person name="Sackton T.B."/>
            <person name="Larracuente A.M."/>
            <person name="Singh N.D."/>
            <person name="Abad J.P."/>
            <person name="Abt D.N."/>
            <person name="Adryan B."/>
            <person name="Aguade M."/>
            <person name="Akashi H."/>
            <person name="Anderson W.W."/>
            <person name="Aquadro C.F."/>
            <person name="Ardell D.H."/>
            <person name="Arguello R."/>
            <person name="Artieri C.G."/>
            <person name="Barbash D.A."/>
            <person name="Barker D."/>
            <person name="Barsanti P."/>
            <person name="Batterham P."/>
            <person name="Batzoglou S."/>
            <person name="Begun D."/>
            <person name="Bhutkar A."/>
            <person name="Blanco E."/>
            <person name="Bosak S.A."/>
            <person name="Bradley R.K."/>
            <person name="Brand A.D."/>
            <person name="Brent M.R."/>
            <person name="Brooks A.N."/>
            <person name="Brown R.H."/>
            <person name="Butlin R.K."/>
            <person name="Caggese C."/>
            <person name="Calvi B.R."/>
            <person name="Bernardo de Carvalho A."/>
            <person name="Caspi A."/>
            <person name="Castrezana S."/>
            <person name="Celniker S.E."/>
            <person name="Chang J.L."/>
            <person name="Chapple C."/>
            <person name="Chatterji S."/>
            <person name="Chinwalla A."/>
            <person name="Civetta A."/>
            <person name="Clifton S.W."/>
            <person name="Comeron J.M."/>
            <person name="Costello J.C."/>
            <person name="Coyne J.A."/>
            <person name="Daub J."/>
            <person name="David R.G."/>
            <person name="Delcher A.L."/>
            <person name="Delehaunty K."/>
            <person name="Do C.B."/>
            <person name="Ebling H."/>
            <person name="Edwards K."/>
            <person name="Eickbush T."/>
            <person name="Evans J.D."/>
            <person name="Filipski A."/>
            <person name="Findeiss S."/>
            <person name="Freyhult E."/>
            <person name="Fulton L."/>
            <person name="Fulton R."/>
            <person name="Garcia A.C."/>
            <person name="Gardiner A."/>
            <person name="Garfield D.A."/>
            <person name="Garvin B.E."/>
            <person name="Gibson G."/>
            <person name="Gilbert D."/>
            <person name="Gnerre S."/>
            <person name="Godfrey J."/>
            <person name="Good R."/>
            <person name="Gotea V."/>
            <person name="Gravely B."/>
            <person name="Greenberg A.J."/>
            <person name="Griffiths-Jones S."/>
            <person name="Gross S."/>
            <person name="Guigo R."/>
            <person name="Gustafson E.A."/>
            <person name="Haerty W."/>
            <person name="Hahn M.W."/>
            <person name="Halligan D.L."/>
            <person name="Halpern A.L."/>
            <person name="Halter G.M."/>
            <person name="Han M.V."/>
            <person name="Heger A."/>
            <person name="Hillier L."/>
            <person name="Hinrichs A.S."/>
            <person name="Holmes I."/>
            <person name="Hoskins R.A."/>
            <person name="Hubisz M.J."/>
            <person name="Hultmark D."/>
            <person name="Huntley M.A."/>
            <person name="Jaffe D.B."/>
            <person name="Jagadeeshan S."/>
            <person name="Jeck W.R."/>
            <person name="Johnson J."/>
            <person name="Jones C.D."/>
            <person name="Jordan W.C."/>
            <person name="Karpen G.H."/>
            <person name="Kataoka E."/>
            <person name="Keightley P.D."/>
            <person name="Kheradpour P."/>
            <person name="Kirkness E.F."/>
            <person name="Koerich L.B."/>
            <person name="Kristiansen K."/>
            <person name="Kudrna D."/>
            <person name="Kulathinal R.J."/>
            <person name="Kumar S."/>
            <person name="Kwok R."/>
            <person name="Lander E."/>
            <person name="Langley C.H."/>
            <person name="Lapoint R."/>
            <person name="Lazzaro B.P."/>
            <person name="Lee S.J."/>
            <person name="Levesque L."/>
            <person name="Li R."/>
            <person name="Lin C.F."/>
            <person name="Lin M.F."/>
            <person name="Lindblad-Toh K."/>
            <person name="Llopart A."/>
            <person name="Long M."/>
            <person name="Low L."/>
            <person name="Lozovsky E."/>
            <person name="Lu J."/>
            <person name="Luo M."/>
            <person name="Machado C.A."/>
            <person name="Makalowski W."/>
            <person name="Marzo M."/>
            <person name="Matsuda M."/>
            <person name="Matzkin L."/>
            <person name="McAllister B."/>
            <person name="McBride C.S."/>
            <person name="McKernan B."/>
            <person name="McKernan K."/>
            <person name="Mendez-Lago M."/>
            <person name="Minx P."/>
            <person name="Mollenhauer M.U."/>
            <person name="Montooth K."/>
            <person name="Mount S.M."/>
            <person name="Mu X."/>
            <person name="Myers E."/>
            <person name="Negre B."/>
            <person name="Newfeld S."/>
            <person name="Nielsen R."/>
            <person name="Noor M.A."/>
            <person name="O'Grady P."/>
            <person name="Pachter L."/>
            <person name="Papaceit M."/>
            <person name="Parisi M.J."/>
            <person name="Parisi M."/>
            <person name="Parts L."/>
            <person name="Pedersen J.S."/>
            <person name="Pesole G."/>
            <person name="Phillippy A.M."/>
            <person name="Ponting C.P."/>
            <person name="Pop M."/>
            <person name="Porcelli D."/>
            <person name="Powell J.R."/>
            <person name="Prohaska S."/>
            <person name="Pruitt K."/>
            <person name="Puig M."/>
            <person name="Quesneville H."/>
            <person name="Ram K.R."/>
            <person name="Rand D."/>
            <person name="Rasmussen M.D."/>
            <person name="Reed L.K."/>
            <person name="Reenan R."/>
            <person name="Reily A."/>
            <person name="Remington K.A."/>
            <person name="Rieger T.T."/>
            <person name="Ritchie M.G."/>
            <person name="Robin C."/>
            <person name="Rogers Y.H."/>
            <person name="Rohde C."/>
            <person name="Rozas J."/>
            <person name="Rubenfield M.J."/>
            <person name="Ruiz A."/>
            <person name="Russo S."/>
            <person name="Salzberg S.L."/>
            <person name="Sanchez-Gracia A."/>
            <person name="Saranga D.J."/>
            <person name="Sato H."/>
            <person name="Schaeffer S.W."/>
            <person name="Schatz M.C."/>
            <person name="Schlenke T."/>
            <person name="Schwartz R."/>
            <person name="Segarra C."/>
            <person name="Singh R.S."/>
            <person name="Sirot L."/>
            <person name="Sirota M."/>
            <person name="Sisneros N.B."/>
            <person name="Smith C.D."/>
            <person name="Smith T.F."/>
            <person name="Spieth J."/>
            <person name="Stage D.E."/>
            <person name="Stark A."/>
            <person name="Stephan W."/>
            <person name="Strausberg R.L."/>
            <person name="Strempel S."/>
            <person name="Sturgill D."/>
            <person name="Sutton G."/>
            <person name="Sutton G.G."/>
            <person name="Tao W."/>
            <person name="Teichmann S."/>
            <person name="Tobari Y.N."/>
            <person name="Tomimura Y."/>
            <person name="Tsolas J.M."/>
            <person name="Valente V.L."/>
            <person name="Venter E."/>
            <person name="Venter J.C."/>
            <person name="Vicario S."/>
            <person name="Vieira F.G."/>
            <person name="Vilella A.J."/>
            <person name="Villasante A."/>
            <person name="Walenz B."/>
            <person name="Wang J."/>
            <person name="Wasserman M."/>
            <person name="Watts T."/>
            <person name="Wilson D."/>
            <person name="Wilson R.K."/>
            <person name="Wing R.A."/>
            <person name="Wolfner M.F."/>
            <person name="Wong A."/>
            <person name="Wong G.K."/>
            <person name="Wu C.I."/>
            <person name="Wu G."/>
            <person name="Yamamoto D."/>
            <person name="Yang H.P."/>
            <person name="Yang S.P."/>
            <person name="Yorke J.A."/>
            <person name="Yoshida K."/>
            <person name="Zdobnov E."/>
            <person name="Zhang P."/>
            <person name="Zhang Y."/>
            <person name="Zimin A.V."/>
            <person name="Baldwin J."/>
            <person name="Abdouelleil A."/>
            <person name="Abdulkadir J."/>
            <person name="Abebe A."/>
            <person name="Abera B."/>
            <person name="Abreu J."/>
            <person name="Acer S.C."/>
            <person name="Aftuck L."/>
            <person name="Alexander A."/>
            <person name="An P."/>
            <person name="Anderson E."/>
            <person name="Anderson S."/>
            <person name="Arachi H."/>
            <person name="Azer M."/>
            <person name="Bachantsang P."/>
            <person name="Barry A."/>
            <person name="Bayul T."/>
            <person name="Berlin A."/>
            <person name="Bessette D."/>
            <person name="Bloom T."/>
            <person name="Blye J."/>
            <person name="Boguslavskiy L."/>
            <person name="Bonnet C."/>
            <person name="Boukhgalter B."/>
            <person name="Bourzgui I."/>
            <person name="Brown A."/>
            <person name="Cahill P."/>
            <person name="Channer S."/>
            <person name="Cheshatsang Y."/>
            <person name="Chuda L."/>
            <person name="Citroen M."/>
            <person name="Collymore A."/>
            <person name="Cooke P."/>
            <person name="Costello M."/>
            <person name="D'Aco K."/>
            <person name="Daza R."/>
            <person name="De Haan G."/>
            <person name="DeGray S."/>
            <person name="DeMaso C."/>
            <person name="Dhargay N."/>
            <person name="Dooley K."/>
            <person name="Dooley E."/>
            <person name="Doricent M."/>
            <person name="Dorje P."/>
            <person name="Dorjee K."/>
            <person name="Dupes A."/>
            <person name="Elong R."/>
            <person name="Falk J."/>
            <person name="Farina A."/>
            <person name="Faro S."/>
            <person name="Ferguson D."/>
            <person name="Fisher S."/>
            <person name="Foley C.D."/>
            <person name="Franke A."/>
            <person name="Friedrich D."/>
            <person name="Gadbois L."/>
            <person name="Gearin G."/>
            <person name="Gearin C.R."/>
            <person name="Giannoukos G."/>
            <person name="Goode T."/>
            <person name="Graham J."/>
            <person name="Grandbois E."/>
            <person name="Grewal S."/>
            <person name="Gyaltsen K."/>
            <person name="Hafez N."/>
            <person name="Hagos B."/>
            <person name="Hall J."/>
            <person name="Henson C."/>
            <person name="Hollinger A."/>
            <person name="Honan T."/>
            <person name="Huard M.D."/>
            <person name="Hughes L."/>
            <person name="Hurhula B."/>
            <person name="Husby M.E."/>
            <person name="Kamat A."/>
            <person name="Kanga B."/>
            <person name="Kashin S."/>
            <person name="Khazanovich D."/>
            <person name="Kisner P."/>
            <person name="Lance K."/>
            <person name="Lara M."/>
            <person name="Lee W."/>
            <person name="Lennon N."/>
            <person name="Letendre F."/>
            <person name="LeVine R."/>
            <person name="Lipovsky A."/>
            <person name="Liu X."/>
            <person name="Liu J."/>
            <person name="Liu S."/>
            <person name="Lokyitsang T."/>
            <person name="Lokyitsang Y."/>
            <person name="Lubonja R."/>
            <person name="Lui A."/>
            <person name="MacDonald P."/>
            <person name="Magnisalis V."/>
            <person name="Maru K."/>
            <person name="Matthews C."/>
            <person name="McCusker W."/>
            <person name="McDonough S."/>
            <person name="Mehta T."/>
            <person name="Meldrim J."/>
            <person name="Meneus L."/>
            <person name="Mihai O."/>
            <person name="Mihalev A."/>
            <person name="Mihova T."/>
            <person name="Mittelman R."/>
            <person name="Mlenga V."/>
            <person name="Montmayeur A."/>
            <person name="Mulrain L."/>
            <person name="Navidi A."/>
            <person name="Naylor J."/>
            <person name="Negash T."/>
            <person name="Nguyen T."/>
            <person name="Nguyen N."/>
            <person name="Nicol R."/>
            <person name="Norbu C."/>
            <person name="Norbu N."/>
            <person name="Novod N."/>
            <person name="O'Neill B."/>
            <person name="Osman S."/>
            <person name="Markiewicz E."/>
            <person name="Oyono O.L."/>
            <person name="Patti C."/>
            <person name="Phunkhang P."/>
            <person name="Pierre F."/>
            <person name="Priest M."/>
            <person name="Raghuraman S."/>
            <person name="Rege F."/>
            <person name="Reyes R."/>
            <person name="Rise C."/>
            <person name="Rogov P."/>
            <person name="Ross K."/>
            <person name="Ryan E."/>
            <person name="Settipalli S."/>
            <person name="Shea T."/>
            <person name="Sherpa N."/>
            <person name="Shi L."/>
            <person name="Shih D."/>
            <person name="Sparrow T."/>
            <person name="Spaulding J."/>
            <person name="Stalker J."/>
            <person name="Stange-Thomann N."/>
            <person name="Stavropoulos S."/>
            <person name="Stone C."/>
            <person name="Strader C."/>
            <person name="Tesfaye S."/>
            <person name="Thomson T."/>
            <person name="Thoulutsang Y."/>
            <person name="Thoulutsang D."/>
            <person name="Topham K."/>
            <person name="Topping I."/>
            <person name="Tsamla T."/>
            <person name="Vassiliev H."/>
            <person name="Vo A."/>
            <person name="Wangchuk T."/>
            <person name="Wangdi T."/>
            <person name="Weiand M."/>
            <person name="Wilkinson J."/>
            <person name="Wilson A."/>
            <person name="Yadav S."/>
            <person name="Young G."/>
            <person name="Yu Q."/>
            <person name="Zembek L."/>
            <person name="Zhong D."/>
            <person name="Zimmer A."/>
            <person name="Zwirko Z."/>
            <person name="Jaffe D.B."/>
            <person name="Alvarez P."/>
            <person name="Brockman W."/>
            <person name="Butler J."/>
            <person name="Chin C."/>
            <person name="Gnerre S."/>
            <person name="Grabherr M."/>
            <person name="Kleber M."/>
            <person name="Mauceli E."/>
            <person name="MacCallum I."/>
        </authorList>
    </citation>
    <scope>NUCLEOTIDE SEQUENCE [LARGE SCALE GENOMIC DNA]</scope>
    <source>
        <strain evidence="9">MSH-3 / Tucson 14011-0111.49</strain>
    </source>
</reference>
<keyword evidence="9" id="KW-1185">Reference proteome</keyword>
<keyword evidence="3" id="KW-0963">Cytoplasm</keyword>
<name>B4G3I7_DROPE</name>
<dbReference type="GO" id="GO:0004725">
    <property type="term" value="F:protein tyrosine phosphatase activity"/>
    <property type="evidence" value="ECO:0007669"/>
    <property type="project" value="EnsemblMetazoa"/>
</dbReference>
<evidence type="ECO:0000313" key="8">
    <source>
        <dbReference type="EMBL" id="EDW24995.1"/>
    </source>
</evidence>
<dbReference type="InterPro" id="IPR036196">
    <property type="entry name" value="Ptyr_pPase_sf"/>
</dbReference>
<dbReference type="Gene3D" id="3.40.50.2300">
    <property type="match status" value="1"/>
</dbReference>
<evidence type="ECO:0000256" key="6">
    <source>
        <dbReference type="PIRSR" id="PIRSR617867-1"/>
    </source>
</evidence>
<feature type="active site" description="Nucleophile" evidence="6">
    <location>
        <position position="14"/>
    </location>
</feature>
<comment type="subcellular location">
    <subcellularLocation>
        <location evidence="1">Cytoplasm</location>
    </subcellularLocation>
</comment>
<dbReference type="OMA" id="VCHGNIC"/>
<dbReference type="OrthoDB" id="3388at2759"/>
<comment type="similarity">
    <text evidence="2">Belongs to the low molecular weight phosphotyrosine protein phosphatase family.</text>
</comment>
<dbReference type="SMART" id="SM00226">
    <property type="entry name" value="LMWPc"/>
    <property type="match status" value="1"/>
</dbReference>
<dbReference type="SUPFAM" id="SSF52788">
    <property type="entry name" value="Phosphotyrosine protein phosphatases I"/>
    <property type="match status" value="1"/>
</dbReference>
<protein>
    <submittedName>
        <fullName evidence="8">GL24448</fullName>
    </submittedName>
</protein>
<dbReference type="PhylomeDB" id="B4G3I7"/>
<sequence length="159" mass="17660">MSRTSQKKNVLMVCVGNICRSPIAEVVMVDTLEKANKKNVVVDSAAIGSWHVGNRADPRAISTLAQHDLKCTHIVRQIKKQDFAEFDFIFGMDEDNMSELRRLAPKGSKAELLMLGDFGLDAKNRIIEDPYYESGAAGFETAYQQCVVACAAFMKERLA</sequence>
<keyword evidence="4" id="KW-0378">Hydrolase</keyword>
<gene>
    <name evidence="8" type="primary">Dper\GL24448</name>
    <name evidence="8" type="ORF">Dper_GL24448</name>
</gene>
<dbReference type="Proteomes" id="UP000008744">
    <property type="component" value="Unassembled WGS sequence"/>
</dbReference>
<feature type="active site" description="Proton donor" evidence="6">
    <location>
        <position position="129"/>
    </location>
</feature>
<dbReference type="CDD" id="cd16343">
    <property type="entry name" value="LMWPTP"/>
    <property type="match status" value="1"/>
</dbReference>
<dbReference type="GO" id="GO:0005737">
    <property type="term" value="C:cytoplasm"/>
    <property type="evidence" value="ECO:0007669"/>
    <property type="project" value="UniProtKB-SubCell"/>
</dbReference>
<dbReference type="InterPro" id="IPR050438">
    <property type="entry name" value="LMW_PTPase"/>
</dbReference>
<dbReference type="InterPro" id="IPR017867">
    <property type="entry name" value="Tyr_phospatase_low_mol_wt"/>
</dbReference>
<dbReference type="eggNOG" id="KOG3217">
    <property type="taxonomic scope" value="Eukaryota"/>
</dbReference>
<feature type="active site" evidence="6">
    <location>
        <position position="20"/>
    </location>
</feature>
<dbReference type="PRINTS" id="PR00719">
    <property type="entry name" value="LMWPTPASE"/>
</dbReference>
<dbReference type="PANTHER" id="PTHR11717">
    <property type="entry name" value="LOW MOLECULAR WEIGHT PROTEIN TYROSINE PHOSPHATASE"/>
    <property type="match status" value="1"/>
</dbReference>
<keyword evidence="5" id="KW-0904">Protein phosphatase</keyword>
<dbReference type="STRING" id="7234.B4G3I7"/>
<dbReference type="FunFam" id="3.40.50.2300:FF:000105">
    <property type="entry name" value="Low molecular weight phosphotyrosine protein"/>
    <property type="match status" value="1"/>
</dbReference>
<dbReference type="InterPro" id="IPR023485">
    <property type="entry name" value="Ptyr_pPase"/>
</dbReference>
<evidence type="ECO:0000259" key="7">
    <source>
        <dbReference type="SMART" id="SM00226"/>
    </source>
</evidence>
<evidence type="ECO:0000313" key="9">
    <source>
        <dbReference type="Proteomes" id="UP000008744"/>
    </source>
</evidence>
<dbReference type="HOGENOM" id="CLU_071415_2_0_1"/>
<feature type="domain" description="Phosphotyrosine protein phosphatase I" evidence="7">
    <location>
        <begin position="8"/>
        <end position="156"/>
    </location>
</feature>
<evidence type="ECO:0000256" key="5">
    <source>
        <dbReference type="ARBA" id="ARBA00022912"/>
    </source>
</evidence>
<evidence type="ECO:0000256" key="3">
    <source>
        <dbReference type="ARBA" id="ARBA00022490"/>
    </source>
</evidence>
<organism evidence="9">
    <name type="scientific">Drosophila persimilis</name>
    <name type="common">Fruit fly</name>
    <dbReference type="NCBI Taxonomy" id="7234"/>
    <lineage>
        <taxon>Eukaryota</taxon>
        <taxon>Metazoa</taxon>
        <taxon>Ecdysozoa</taxon>
        <taxon>Arthropoda</taxon>
        <taxon>Hexapoda</taxon>
        <taxon>Insecta</taxon>
        <taxon>Pterygota</taxon>
        <taxon>Neoptera</taxon>
        <taxon>Endopterygota</taxon>
        <taxon>Diptera</taxon>
        <taxon>Brachycera</taxon>
        <taxon>Muscomorpha</taxon>
        <taxon>Ephydroidea</taxon>
        <taxon>Drosophilidae</taxon>
        <taxon>Drosophila</taxon>
        <taxon>Sophophora</taxon>
    </lineage>
</organism>
<dbReference type="PANTHER" id="PTHR11717:SF7">
    <property type="entry name" value="LOW MOLECULAR WEIGHT PHOSPHOTYROSINE PROTEIN PHOSPHATASE"/>
    <property type="match status" value="1"/>
</dbReference>
<dbReference type="AlphaFoldDB" id="B4G3I7"/>
<proteinExistence type="inferred from homology"/>
<evidence type="ECO:0000256" key="2">
    <source>
        <dbReference type="ARBA" id="ARBA00011063"/>
    </source>
</evidence>
<dbReference type="EMBL" id="CH479179">
    <property type="protein sequence ID" value="EDW24995.1"/>
    <property type="molecule type" value="Genomic_DNA"/>
</dbReference>
<dbReference type="Pfam" id="PF01451">
    <property type="entry name" value="LMWPc"/>
    <property type="match status" value="1"/>
</dbReference>
<accession>B4G3I7</accession>
<evidence type="ECO:0000256" key="1">
    <source>
        <dbReference type="ARBA" id="ARBA00004496"/>
    </source>
</evidence>